<dbReference type="EMBL" id="CH991543">
    <property type="protein sequence ID" value="EDQ93063.1"/>
    <property type="molecule type" value="Genomic_DNA"/>
</dbReference>
<keyword evidence="7" id="KW-0804">Transcription</keyword>
<sequence>MPPTCHSCGSSSVEEDESRGTTTCTVCGAIIEDNLIVSEVTFTEDRGVVERFVDADGRGAFNSGAYGGYRDSRQTTIANGRALIQQLANKMQMNSHHIDMAVNYYKQAVEHRFTQGRPKEHVVAACLYIVCRQQKTSHMLLDFSDQLRVNVYKLAATYMQLCNKLLTSLPVVDPVLYIPRFAHHMRFGELTHEVSKTALRIVSRMKRDWIHVGRRPSGVCGAALLLAARMHGFQRNLQDVQQAVHVGIQTVRARLEDFGNTESSKLTPEQFQTIELGGEAEPPAF</sequence>
<dbReference type="CDD" id="cd20554">
    <property type="entry name" value="CYCLIN_TFIIIB90_rpt2"/>
    <property type="match status" value="1"/>
</dbReference>
<dbReference type="OMA" id="ECAYSAM"/>
<accession>A9UQK9</accession>
<evidence type="ECO:0000256" key="1">
    <source>
        <dbReference type="ARBA" id="ARBA00004123"/>
    </source>
</evidence>
<dbReference type="KEGG" id="mbr:MONBRDRAFT_19306"/>
<dbReference type="InterPro" id="IPR036915">
    <property type="entry name" value="Cyclin-like_sf"/>
</dbReference>
<keyword evidence="3" id="KW-0479">Metal-binding</keyword>
<dbReference type="GO" id="GO:0000995">
    <property type="term" value="F:RNA polymerase III general transcription initiation factor activity"/>
    <property type="evidence" value="ECO:0000318"/>
    <property type="project" value="GO_Central"/>
</dbReference>
<keyword evidence="6" id="KW-0805">Transcription regulation</keyword>
<dbReference type="SMART" id="SM00385">
    <property type="entry name" value="CYCLIN"/>
    <property type="match status" value="2"/>
</dbReference>
<keyword evidence="8" id="KW-0539">Nucleus</keyword>
<name>A9UQK9_MONBE</name>
<reference evidence="11 12" key="1">
    <citation type="journal article" date="2008" name="Nature">
        <title>The genome of the choanoflagellate Monosiga brevicollis and the origin of metazoans.</title>
        <authorList>
            <consortium name="JGI Sequencing"/>
            <person name="King N."/>
            <person name="Westbrook M.J."/>
            <person name="Young S.L."/>
            <person name="Kuo A."/>
            <person name="Abedin M."/>
            <person name="Chapman J."/>
            <person name="Fairclough S."/>
            <person name="Hellsten U."/>
            <person name="Isogai Y."/>
            <person name="Letunic I."/>
            <person name="Marr M."/>
            <person name="Pincus D."/>
            <person name="Putnam N."/>
            <person name="Rokas A."/>
            <person name="Wright K.J."/>
            <person name="Zuzow R."/>
            <person name="Dirks W."/>
            <person name="Good M."/>
            <person name="Goodstein D."/>
            <person name="Lemons D."/>
            <person name="Li W."/>
            <person name="Lyons J.B."/>
            <person name="Morris A."/>
            <person name="Nichols S."/>
            <person name="Richter D.J."/>
            <person name="Salamov A."/>
            <person name="Bork P."/>
            <person name="Lim W.A."/>
            <person name="Manning G."/>
            <person name="Miller W.T."/>
            <person name="McGinnis W."/>
            <person name="Shapiro H."/>
            <person name="Tjian R."/>
            <person name="Grigoriev I.V."/>
            <person name="Rokhsar D."/>
        </authorList>
    </citation>
    <scope>NUCLEOTIDE SEQUENCE [LARGE SCALE GENOMIC DNA]</scope>
    <source>
        <strain evidence="12">MX1 / ATCC 50154</strain>
    </source>
</reference>
<dbReference type="InterPro" id="IPR013763">
    <property type="entry name" value="Cyclin-like_dom"/>
</dbReference>
<evidence type="ECO:0000256" key="6">
    <source>
        <dbReference type="ARBA" id="ARBA00023015"/>
    </source>
</evidence>
<dbReference type="PROSITE" id="PS51134">
    <property type="entry name" value="ZF_TFIIB"/>
    <property type="match status" value="1"/>
</dbReference>
<dbReference type="SUPFAM" id="SSF47954">
    <property type="entry name" value="Cyclin-like"/>
    <property type="match status" value="2"/>
</dbReference>
<dbReference type="Pfam" id="PF00382">
    <property type="entry name" value="TFIIB"/>
    <property type="match status" value="2"/>
</dbReference>
<dbReference type="InterPro" id="IPR000812">
    <property type="entry name" value="TFIIB"/>
</dbReference>
<dbReference type="FunFam" id="1.10.472.10:FF:000007">
    <property type="entry name" value="Transcription factor IIIB 90 kDa subunit"/>
    <property type="match status" value="1"/>
</dbReference>
<dbReference type="eggNOG" id="KOG1598">
    <property type="taxonomic scope" value="Eukaryota"/>
</dbReference>
<dbReference type="GO" id="GO:0070897">
    <property type="term" value="P:transcription preinitiation complex assembly"/>
    <property type="evidence" value="ECO:0007669"/>
    <property type="project" value="InterPro"/>
</dbReference>
<feature type="non-terminal residue" evidence="11">
    <location>
        <position position="285"/>
    </location>
</feature>
<evidence type="ECO:0000256" key="9">
    <source>
        <dbReference type="PROSITE-ProRule" id="PRU00469"/>
    </source>
</evidence>
<evidence type="ECO:0000313" key="12">
    <source>
        <dbReference type="Proteomes" id="UP000001357"/>
    </source>
</evidence>
<evidence type="ECO:0000256" key="5">
    <source>
        <dbReference type="ARBA" id="ARBA00022833"/>
    </source>
</evidence>
<dbReference type="FunFam" id="1.10.472.10:FF:000153">
    <property type="entry name" value="Putative transcription factor"/>
    <property type="match status" value="1"/>
</dbReference>
<dbReference type="Pfam" id="PF08271">
    <property type="entry name" value="Zn_Ribbon_TF"/>
    <property type="match status" value="1"/>
</dbReference>
<dbReference type="GO" id="GO:0001006">
    <property type="term" value="F:RNA polymerase III type 3 promoter sequence-specific DNA binding"/>
    <property type="evidence" value="ECO:0000318"/>
    <property type="project" value="GO_Central"/>
</dbReference>
<keyword evidence="5" id="KW-0862">Zinc</keyword>
<dbReference type="PRINTS" id="PR00685">
    <property type="entry name" value="TIFACTORIIB"/>
</dbReference>
<dbReference type="GO" id="GO:0000126">
    <property type="term" value="C:transcription factor TFIIIB complex"/>
    <property type="evidence" value="ECO:0000318"/>
    <property type="project" value="GO_Central"/>
</dbReference>
<proteinExistence type="inferred from homology"/>
<dbReference type="Proteomes" id="UP000001357">
    <property type="component" value="Unassembled WGS sequence"/>
</dbReference>
<dbReference type="GO" id="GO:0017025">
    <property type="term" value="F:TBP-class protein binding"/>
    <property type="evidence" value="ECO:0007669"/>
    <property type="project" value="InterPro"/>
</dbReference>
<dbReference type="GO" id="GO:0006383">
    <property type="term" value="P:transcription by RNA polymerase III"/>
    <property type="evidence" value="ECO:0000318"/>
    <property type="project" value="GO_Central"/>
</dbReference>
<dbReference type="GO" id="GO:0005634">
    <property type="term" value="C:nucleus"/>
    <property type="evidence" value="ECO:0000318"/>
    <property type="project" value="GO_Central"/>
</dbReference>
<gene>
    <name evidence="11" type="ORF">MONBRDRAFT_19306</name>
</gene>
<dbReference type="GO" id="GO:0006352">
    <property type="term" value="P:DNA-templated transcription initiation"/>
    <property type="evidence" value="ECO:0000318"/>
    <property type="project" value="GO_Central"/>
</dbReference>
<comment type="similarity">
    <text evidence="2">Belongs to the TFIIB family.</text>
</comment>
<dbReference type="GO" id="GO:0097550">
    <property type="term" value="C:transcription preinitiation complex"/>
    <property type="evidence" value="ECO:0000318"/>
    <property type="project" value="GO_Central"/>
</dbReference>
<dbReference type="GO" id="GO:0008270">
    <property type="term" value="F:zinc ion binding"/>
    <property type="evidence" value="ECO:0007669"/>
    <property type="project" value="UniProtKB-KW"/>
</dbReference>
<evidence type="ECO:0000256" key="4">
    <source>
        <dbReference type="ARBA" id="ARBA00022771"/>
    </source>
</evidence>
<dbReference type="GeneID" id="5887326"/>
<protein>
    <recommendedName>
        <fullName evidence="10">TFIIB-type domain-containing protein</fullName>
    </recommendedName>
</protein>
<dbReference type="InParanoid" id="A9UQK9"/>
<keyword evidence="4 9" id="KW-0863">Zinc-finger</keyword>
<feature type="domain" description="TFIIB-type" evidence="10">
    <location>
        <begin position="1"/>
        <end position="32"/>
    </location>
</feature>
<dbReference type="PANTHER" id="PTHR11618">
    <property type="entry name" value="TRANSCRIPTION INITIATION FACTOR IIB-RELATED"/>
    <property type="match status" value="1"/>
</dbReference>
<dbReference type="PANTHER" id="PTHR11618:SF4">
    <property type="entry name" value="TRANSCRIPTION FACTOR IIIB 90 KDA SUBUNIT"/>
    <property type="match status" value="1"/>
</dbReference>
<dbReference type="SUPFAM" id="SSF57783">
    <property type="entry name" value="Zinc beta-ribbon"/>
    <property type="match status" value="1"/>
</dbReference>
<evidence type="ECO:0000259" key="10">
    <source>
        <dbReference type="PROSITE" id="PS51134"/>
    </source>
</evidence>
<evidence type="ECO:0000256" key="2">
    <source>
        <dbReference type="ARBA" id="ARBA00010857"/>
    </source>
</evidence>
<dbReference type="AlphaFoldDB" id="A9UQK9"/>
<dbReference type="RefSeq" id="XP_001742825.1">
    <property type="nucleotide sequence ID" value="XM_001742773.1"/>
</dbReference>
<keyword evidence="12" id="KW-1185">Reference proteome</keyword>
<evidence type="ECO:0000313" key="11">
    <source>
        <dbReference type="EMBL" id="EDQ93063.1"/>
    </source>
</evidence>
<comment type="subcellular location">
    <subcellularLocation>
        <location evidence="1">Nucleus</location>
    </subcellularLocation>
</comment>
<dbReference type="InterPro" id="IPR013137">
    <property type="entry name" value="Znf_TFIIB"/>
</dbReference>
<dbReference type="CDD" id="cd20553">
    <property type="entry name" value="CYCLIN_TFIIIB90_rpt1"/>
    <property type="match status" value="1"/>
</dbReference>
<dbReference type="Gene3D" id="1.10.472.10">
    <property type="entry name" value="Cyclin-like"/>
    <property type="match status" value="2"/>
</dbReference>
<dbReference type="InterPro" id="IPR013150">
    <property type="entry name" value="TFIIB_cyclin"/>
</dbReference>
<evidence type="ECO:0000256" key="7">
    <source>
        <dbReference type="ARBA" id="ARBA00023163"/>
    </source>
</evidence>
<evidence type="ECO:0000256" key="8">
    <source>
        <dbReference type="ARBA" id="ARBA00023242"/>
    </source>
</evidence>
<evidence type="ECO:0000256" key="3">
    <source>
        <dbReference type="ARBA" id="ARBA00022723"/>
    </source>
</evidence>
<dbReference type="STRING" id="81824.A9UQK9"/>
<organism evidence="11 12">
    <name type="scientific">Monosiga brevicollis</name>
    <name type="common">Choanoflagellate</name>
    <dbReference type="NCBI Taxonomy" id="81824"/>
    <lineage>
        <taxon>Eukaryota</taxon>
        <taxon>Choanoflagellata</taxon>
        <taxon>Craspedida</taxon>
        <taxon>Salpingoecidae</taxon>
        <taxon>Monosiga</taxon>
    </lineage>
</organism>
<dbReference type="Gene3D" id="2.20.25.10">
    <property type="match status" value="1"/>
</dbReference>